<dbReference type="Pfam" id="PF22494">
    <property type="entry name" value="choice_anch_I"/>
    <property type="match status" value="1"/>
</dbReference>
<feature type="chain" id="PRO_5020862606" evidence="1">
    <location>
        <begin position="21"/>
        <end position="496"/>
    </location>
</feature>
<dbReference type="InterPro" id="IPR011045">
    <property type="entry name" value="N2O_reductase_N"/>
</dbReference>
<evidence type="ECO:0000313" key="4">
    <source>
        <dbReference type="EMBL" id="TDP81633.1"/>
    </source>
</evidence>
<protein>
    <submittedName>
        <fullName evidence="4">Putative secreted protein with PEP-CTERM sorting signal</fullName>
    </submittedName>
</protein>
<feature type="signal peptide" evidence="1">
    <location>
        <begin position="1"/>
        <end position="20"/>
    </location>
</feature>
<evidence type="ECO:0000259" key="2">
    <source>
        <dbReference type="Pfam" id="PF07589"/>
    </source>
</evidence>
<proteinExistence type="predicted"/>
<accession>A0A4R6R6Q6</accession>
<dbReference type="InterPro" id="IPR052956">
    <property type="entry name" value="Mesenchyme-surface_protein"/>
</dbReference>
<feature type="domain" description="Ice-binding protein C-terminal" evidence="2">
    <location>
        <begin position="469"/>
        <end position="492"/>
    </location>
</feature>
<name>A0A4R6R6Q6_9BURK</name>
<dbReference type="AlphaFoldDB" id="A0A4R6R6Q6"/>
<comment type="caution">
    <text evidence="4">The sequence shown here is derived from an EMBL/GenBank/DDBJ whole genome shotgun (WGS) entry which is preliminary data.</text>
</comment>
<dbReference type="PANTHER" id="PTHR46928:SF1">
    <property type="entry name" value="MESENCHYME-SPECIFIC CELL SURFACE GLYCOPROTEIN"/>
    <property type="match status" value="1"/>
</dbReference>
<dbReference type="NCBIfam" id="TIGR02595">
    <property type="entry name" value="PEP_CTERM"/>
    <property type="match status" value="1"/>
</dbReference>
<dbReference type="Gene3D" id="2.130.10.10">
    <property type="entry name" value="YVTN repeat-like/Quinoprotein amine dehydrogenase"/>
    <property type="match status" value="1"/>
</dbReference>
<dbReference type="EMBL" id="SNXW01000007">
    <property type="protein sequence ID" value="TDP81633.1"/>
    <property type="molecule type" value="Genomic_DNA"/>
</dbReference>
<dbReference type="SUPFAM" id="SSF50974">
    <property type="entry name" value="Nitrous oxide reductase, N-terminal domain"/>
    <property type="match status" value="1"/>
</dbReference>
<keyword evidence="1" id="KW-0732">Signal</keyword>
<dbReference type="InterPro" id="IPR013424">
    <property type="entry name" value="Ice-binding_C"/>
</dbReference>
<sequence>MKYLIASLALAATLTPVAQAATTFTQAWTFNHTTAGTGQTSEIVSHDSATNTLWIAGLVGVDVLNASTGALIEHIDTTAWGGTNSVAVHNGMAAIAIENSLDRSQPGVIKLFDTTTRQLAAGTHSITVGSLPDMVTFSKDGSRLLVANEGTPNLVGTAYTGTDPAGSVSIIDMATRTVTATAGFAGVSTTGSNVRGQSLIGVDFEPEYIAVNSAGTKAFVTLQEANAVGVLDLQTNSFTKVIGLGTKDFAQPGNYIDPNDQDSVKQLRSTNVKGLYQPDGIALYERNGQAYMVMANEGDTLESETDKKRVSAVTALKNSSPSDVQRLNISVPDSSAGNLVTFGARSFRITDENGNEVFDSGSQLDDEAIKRGIYDDARSDDKGVEPEGVTLLEIGGRTYAFIGLERTTKGAVAVYDITDPAHAAFIDMIVTNGDVSPEGLTTFFANGQAYLAIANEVSGTTTAYAIHSAVPEPETCALVLAGLAVLAGVRRRQRQG</sequence>
<dbReference type="OrthoDB" id="8674919at2"/>
<dbReference type="PANTHER" id="PTHR46928">
    <property type="entry name" value="MESENCHYME-SPECIFIC CELL SURFACE GLYCOPROTEIN"/>
    <property type="match status" value="1"/>
</dbReference>
<dbReference type="InterPro" id="IPR015943">
    <property type="entry name" value="WD40/YVTN_repeat-like_dom_sf"/>
</dbReference>
<dbReference type="RefSeq" id="WP_133609748.1">
    <property type="nucleotide sequence ID" value="NZ_SNXW01000007.1"/>
</dbReference>
<dbReference type="InterPro" id="IPR055188">
    <property type="entry name" value="Choice_anch_I"/>
</dbReference>
<evidence type="ECO:0000313" key="5">
    <source>
        <dbReference type="Proteomes" id="UP000294593"/>
    </source>
</evidence>
<organism evidence="4 5">
    <name type="scientific">Aquabacterium commune</name>
    <dbReference type="NCBI Taxonomy" id="70586"/>
    <lineage>
        <taxon>Bacteria</taxon>
        <taxon>Pseudomonadati</taxon>
        <taxon>Pseudomonadota</taxon>
        <taxon>Betaproteobacteria</taxon>
        <taxon>Burkholderiales</taxon>
        <taxon>Aquabacterium</taxon>
    </lineage>
</organism>
<evidence type="ECO:0000259" key="3">
    <source>
        <dbReference type="Pfam" id="PF22494"/>
    </source>
</evidence>
<keyword evidence="5" id="KW-1185">Reference proteome</keyword>
<dbReference type="Pfam" id="PF07589">
    <property type="entry name" value="PEP-CTERM"/>
    <property type="match status" value="1"/>
</dbReference>
<dbReference type="NCBIfam" id="NF038117">
    <property type="entry name" value="choice_anch_I"/>
    <property type="match status" value="1"/>
</dbReference>
<dbReference type="Proteomes" id="UP000294593">
    <property type="component" value="Unassembled WGS sequence"/>
</dbReference>
<reference evidence="4 5" key="1">
    <citation type="submission" date="2019-03" db="EMBL/GenBank/DDBJ databases">
        <title>Genomic Encyclopedia of Type Strains, Phase IV (KMG-IV): sequencing the most valuable type-strain genomes for metagenomic binning, comparative biology and taxonomic classification.</title>
        <authorList>
            <person name="Goeker M."/>
        </authorList>
    </citation>
    <scope>NUCLEOTIDE SEQUENCE [LARGE SCALE GENOMIC DNA]</scope>
    <source>
        <strain evidence="4 5">DSM 11901</strain>
    </source>
</reference>
<gene>
    <name evidence="4" type="ORF">EV672_10763</name>
</gene>
<evidence type="ECO:0000256" key="1">
    <source>
        <dbReference type="SAM" id="SignalP"/>
    </source>
</evidence>
<feature type="domain" description="Choice-of-anchor I" evidence="3">
    <location>
        <begin position="40"/>
        <end position="466"/>
    </location>
</feature>